<feature type="compositionally biased region" description="Low complexity" evidence="1">
    <location>
        <begin position="151"/>
        <end position="163"/>
    </location>
</feature>
<gene>
    <name evidence="2" type="ORF">AVDCRST_MAG13-2731</name>
</gene>
<protein>
    <submittedName>
        <fullName evidence="2">Uncharacterized protein</fullName>
    </submittedName>
</protein>
<organism evidence="2">
    <name type="scientific">uncultured Solirubrobacteraceae bacterium</name>
    <dbReference type="NCBI Taxonomy" id="1162706"/>
    <lineage>
        <taxon>Bacteria</taxon>
        <taxon>Bacillati</taxon>
        <taxon>Actinomycetota</taxon>
        <taxon>Thermoleophilia</taxon>
        <taxon>Solirubrobacterales</taxon>
        <taxon>Solirubrobacteraceae</taxon>
        <taxon>environmental samples</taxon>
    </lineage>
</organism>
<dbReference type="EMBL" id="CADCVO010000435">
    <property type="protein sequence ID" value="CAA9509557.1"/>
    <property type="molecule type" value="Genomic_DNA"/>
</dbReference>
<sequence>GVLRRAPRQAEGQGAGARPAVRAHHGGHRAGRRARHPDGREGGDRLPAPGHRGLLRDRARHGGARALHGRGHRHDGEHDGGLLRLPLDGVRRPGHRGPRGRRELRERRPGGRGLRGPRAVRGLRLRRAVGPAPVLHLQLQARPVVPVRPRGRPAAALHGGRAPAPREARDGAAGRARARALVPALGHADL</sequence>
<feature type="compositionally biased region" description="Basic and acidic residues" evidence="1">
    <location>
        <begin position="100"/>
        <end position="109"/>
    </location>
</feature>
<evidence type="ECO:0000313" key="2">
    <source>
        <dbReference type="EMBL" id="CAA9509557.1"/>
    </source>
</evidence>
<feature type="compositionally biased region" description="Basic residues" evidence="1">
    <location>
        <begin position="21"/>
        <end position="35"/>
    </location>
</feature>
<accession>A0A6J4T022</accession>
<feature type="non-terminal residue" evidence="2">
    <location>
        <position position="190"/>
    </location>
</feature>
<feature type="region of interest" description="Disordered" evidence="1">
    <location>
        <begin position="1"/>
        <end position="117"/>
    </location>
</feature>
<reference evidence="2" key="1">
    <citation type="submission" date="2020-02" db="EMBL/GenBank/DDBJ databases">
        <authorList>
            <person name="Meier V. D."/>
        </authorList>
    </citation>
    <scope>NUCLEOTIDE SEQUENCE</scope>
    <source>
        <strain evidence="2">AVDCRST_MAG13</strain>
    </source>
</reference>
<dbReference type="AlphaFoldDB" id="A0A6J4T022"/>
<proteinExistence type="predicted"/>
<feature type="non-terminal residue" evidence="2">
    <location>
        <position position="1"/>
    </location>
</feature>
<evidence type="ECO:0000256" key="1">
    <source>
        <dbReference type="SAM" id="MobiDB-lite"/>
    </source>
</evidence>
<feature type="compositionally biased region" description="Basic residues" evidence="1">
    <location>
        <begin position="58"/>
        <end position="73"/>
    </location>
</feature>
<name>A0A6J4T022_9ACTN</name>
<feature type="region of interest" description="Disordered" evidence="1">
    <location>
        <begin position="151"/>
        <end position="175"/>
    </location>
</feature>